<evidence type="ECO:0000256" key="2">
    <source>
        <dbReference type="ARBA" id="ARBA00022777"/>
    </source>
</evidence>
<evidence type="ECO:0000256" key="1">
    <source>
        <dbReference type="ARBA" id="ARBA00022679"/>
    </source>
</evidence>
<evidence type="ECO:0000313" key="5">
    <source>
        <dbReference type="Proteomes" id="UP001215216"/>
    </source>
</evidence>
<dbReference type="EMBL" id="CP121208">
    <property type="protein sequence ID" value="WFM83487.1"/>
    <property type="molecule type" value="Genomic_DNA"/>
</dbReference>
<evidence type="ECO:0000259" key="3">
    <source>
        <dbReference type="PROSITE" id="PS51480"/>
    </source>
</evidence>
<dbReference type="SUPFAM" id="SSF101473">
    <property type="entry name" value="DhaL-like"/>
    <property type="match status" value="1"/>
</dbReference>
<accession>A0ABY8FYU1</accession>
<reference evidence="4 5" key="1">
    <citation type="submission" date="2023-03" db="EMBL/GenBank/DDBJ databases">
        <title>Complete genome of Arcanobacterium canis strain DSM 25104 isolated in 2010 from a canine otitis externa in Germany.</title>
        <authorList>
            <person name="Borowiak M."/>
            <person name="Kreitlow A."/>
            <person name="Malorny B."/>
            <person name="Laemmler C."/>
            <person name="Prenger-Berninghoff E."/>
            <person name="Ploetz M."/>
            <person name="Abdulmawjood A."/>
        </authorList>
    </citation>
    <scope>NUCLEOTIDE SEQUENCE [LARGE SCALE GENOMIC DNA]</scope>
    <source>
        <strain evidence="4 5">DSM 25104</strain>
    </source>
</reference>
<keyword evidence="2 4" id="KW-0418">Kinase</keyword>
<evidence type="ECO:0000313" key="4">
    <source>
        <dbReference type="EMBL" id="WFM83487.1"/>
    </source>
</evidence>
<feature type="domain" description="DhaL" evidence="3">
    <location>
        <begin position="4"/>
        <end position="202"/>
    </location>
</feature>
<organism evidence="4 5">
    <name type="scientific">Arcanobacterium canis</name>
    <dbReference type="NCBI Taxonomy" id="999183"/>
    <lineage>
        <taxon>Bacteria</taxon>
        <taxon>Bacillati</taxon>
        <taxon>Actinomycetota</taxon>
        <taxon>Actinomycetes</taxon>
        <taxon>Actinomycetales</taxon>
        <taxon>Actinomycetaceae</taxon>
        <taxon>Arcanobacterium</taxon>
    </lineage>
</organism>
<gene>
    <name evidence="4" type="ORF">P7079_00460</name>
</gene>
<dbReference type="PROSITE" id="PS51480">
    <property type="entry name" value="DHAL"/>
    <property type="match status" value="1"/>
</dbReference>
<proteinExistence type="predicted"/>
<dbReference type="InterPro" id="IPR036117">
    <property type="entry name" value="DhaL_dom_sf"/>
</dbReference>
<keyword evidence="5" id="KW-1185">Reference proteome</keyword>
<dbReference type="Gene3D" id="1.25.40.340">
    <property type="match status" value="1"/>
</dbReference>
<dbReference type="InterPro" id="IPR050861">
    <property type="entry name" value="Dihydroxyacetone_Kinase"/>
</dbReference>
<protein>
    <submittedName>
        <fullName evidence="4">Dihydroxyacetone kinase subunit L</fullName>
    </submittedName>
</protein>
<keyword evidence="1" id="KW-0808">Transferase</keyword>
<dbReference type="SMART" id="SM01120">
    <property type="entry name" value="Dak2"/>
    <property type="match status" value="1"/>
</dbReference>
<dbReference type="InterPro" id="IPR004007">
    <property type="entry name" value="DhaL_dom"/>
</dbReference>
<dbReference type="PANTHER" id="PTHR28629:SF4">
    <property type="entry name" value="TRIOKINASE_FMN CYCLASE"/>
    <property type="match status" value="1"/>
</dbReference>
<dbReference type="PANTHER" id="PTHR28629">
    <property type="entry name" value="TRIOKINASE/FMN CYCLASE"/>
    <property type="match status" value="1"/>
</dbReference>
<name>A0ABY8FYU1_9ACTO</name>
<dbReference type="Proteomes" id="UP001215216">
    <property type="component" value="Chromosome"/>
</dbReference>
<sequence length="208" mass="21271">MDNTTFARALREISALMRQNRDYLIELDQVNGDGDLGISMDDGFRALDEYYNGEVDPDLGQGLRGAAKVLNAAAPSSLGTILSFGLMGMAKSLRGHLTADLPQVIEALAAGVENIEVKAGSKPGEKTILDALAPAIETLRASATAGAAEAFAAAAKAAAAGSELTTTMTAVHGRAAFTAARSVGVLDGGSVVGKLIIEGIARAAEDAR</sequence>
<dbReference type="RefSeq" id="WP_278012882.1">
    <property type="nucleotide sequence ID" value="NZ_CP121208.1"/>
</dbReference>
<dbReference type="GO" id="GO:0016301">
    <property type="term" value="F:kinase activity"/>
    <property type="evidence" value="ECO:0007669"/>
    <property type="project" value="UniProtKB-KW"/>
</dbReference>
<dbReference type="Pfam" id="PF02734">
    <property type="entry name" value="Dak2"/>
    <property type="match status" value="1"/>
</dbReference>